<evidence type="ECO:0000313" key="2">
    <source>
        <dbReference type="Proteomes" id="UP000298663"/>
    </source>
</evidence>
<name>A0A4U5NGE7_STECR</name>
<dbReference type="EMBL" id="AZBU02000004">
    <property type="protein sequence ID" value="TKR82098.1"/>
    <property type="molecule type" value="Genomic_DNA"/>
</dbReference>
<reference evidence="1 2" key="1">
    <citation type="journal article" date="2015" name="Genome Biol.">
        <title>Comparative genomics of Steinernema reveals deeply conserved gene regulatory networks.</title>
        <authorList>
            <person name="Dillman A.R."/>
            <person name="Macchietto M."/>
            <person name="Porter C.F."/>
            <person name="Rogers A."/>
            <person name="Williams B."/>
            <person name="Antoshechkin I."/>
            <person name="Lee M.M."/>
            <person name="Goodwin Z."/>
            <person name="Lu X."/>
            <person name="Lewis E.E."/>
            <person name="Goodrich-Blair H."/>
            <person name="Stock S.P."/>
            <person name="Adams B.J."/>
            <person name="Sternberg P.W."/>
            <person name="Mortazavi A."/>
        </authorList>
    </citation>
    <scope>NUCLEOTIDE SEQUENCE [LARGE SCALE GENOMIC DNA]</scope>
    <source>
        <strain evidence="1 2">ALL</strain>
    </source>
</reference>
<evidence type="ECO:0000313" key="1">
    <source>
        <dbReference type="EMBL" id="TKR82098.1"/>
    </source>
</evidence>
<sequence length="171" mass="19026">MNKNESSMPIQSTVFNPIFQYRLNFCQLSLKSLYIILSSTRDPKLLENLLLKSYIDHPTRNTSTASPGCPSVRIGEEDRIEGAQPKVKRERASCFVRLVFGLPKWKQKKKTKKTFWKRACRRSANIESLVVALVSLLGASGKRVAAALFPVCCLAVPGFLASPSEGLLPTL</sequence>
<comment type="caution">
    <text evidence="1">The sequence shown here is derived from an EMBL/GenBank/DDBJ whole genome shotgun (WGS) entry which is preliminary data.</text>
</comment>
<keyword evidence="2" id="KW-1185">Reference proteome</keyword>
<reference evidence="1 2" key="2">
    <citation type="journal article" date="2019" name="G3 (Bethesda)">
        <title>Hybrid Assembly of the Genome of the Entomopathogenic Nematode Steinernema carpocapsae Identifies the X-Chromosome.</title>
        <authorList>
            <person name="Serra L."/>
            <person name="Macchietto M."/>
            <person name="Macias-Munoz A."/>
            <person name="McGill C.J."/>
            <person name="Rodriguez I.M."/>
            <person name="Rodriguez B."/>
            <person name="Murad R."/>
            <person name="Mortazavi A."/>
        </authorList>
    </citation>
    <scope>NUCLEOTIDE SEQUENCE [LARGE SCALE GENOMIC DNA]</scope>
    <source>
        <strain evidence="1 2">ALL</strain>
    </source>
</reference>
<dbReference type="AlphaFoldDB" id="A0A4U5NGE7"/>
<organism evidence="1 2">
    <name type="scientific">Steinernema carpocapsae</name>
    <name type="common">Entomopathogenic nematode</name>
    <dbReference type="NCBI Taxonomy" id="34508"/>
    <lineage>
        <taxon>Eukaryota</taxon>
        <taxon>Metazoa</taxon>
        <taxon>Ecdysozoa</taxon>
        <taxon>Nematoda</taxon>
        <taxon>Chromadorea</taxon>
        <taxon>Rhabditida</taxon>
        <taxon>Tylenchina</taxon>
        <taxon>Panagrolaimomorpha</taxon>
        <taxon>Strongyloidoidea</taxon>
        <taxon>Steinernematidae</taxon>
        <taxon>Steinernema</taxon>
    </lineage>
</organism>
<dbReference type="Proteomes" id="UP000298663">
    <property type="component" value="Unassembled WGS sequence"/>
</dbReference>
<gene>
    <name evidence="1" type="ORF">L596_015871</name>
</gene>
<proteinExistence type="predicted"/>
<accession>A0A4U5NGE7</accession>
<protein>
    <submittedName>
        <fullName evidence="1">Uncharacterized protein</fullName>
    </submittedName>
</protein>